<accession>X1K5G1</accession>
<dbReference type="SUPFAM" id="SSF53254">
    <property type="entry name" value="Phosphoglycerate mutase-like"/>
    <property type="match status" value="1"/>
</dbReference>
<proteinExistence type="predicted"/>
<reference evidence="1" key="1">
    <citation type="journal article" date="2014" name="Front. Microbiol.">
        <title>High frequency of phylogenetically diverse reductive dehalogenase-homologous genes in deep subseafloor sedimentary metagenomes.</title>
        <authorList>
            <person name="Kawai M."/>
            <person name="Futagami T."/>
            <person name="Toyoda A."/>
            <person name="Takaki Y."/>
            <person name="Nishi S."/>
            <person name="Hori S."/>
            <person name="Arai W."/>
            <person name="Tsubouchi T."/>
            <person name="Morono Y."/>
            <person name="Uchiyama I."/>
            <person name="Ito T."/>
            <person name="Fujiyama A."/>
            <person name="Inagaki F."/>
            <person name="Takami H."/>
        </authorList>
    </citation>
    <scope>NUCLEOTIDE SEQUENCE</scope>
    <source>
        <strain evidence="1">Expedition CK06-06</strain>
    </source>
</reference>
<organism evidence="1">
    <name type="scientific">marine sediment metagenome</name>
    <dbReference type="NCBI Taxonomy" id="412755"/>
    <lineage>
        <taxon>unclassified sequences</taxon>
        <taxon>metagenomes</taxon>
        <taxon>ecological metagenomes</taxon>
    </lineage>
</organism>
<dbReference type="AlphaFoldDB" id="X1K5G1"/>
<evidence type="ECO:0000313" key="1">
    <source>
        <dbReference type="EMBL" id="GAI01808.1"/>
    </source>
</evidence>
<dbReference type="EMBL" id="BARV01000749">
    <property type="protein sequence ID" value="GAI01808.1"/>
    <property type="molecule type" value="Genomic_DNA"/>
</dbReference>
<name>X1K5G1_9ZZZZ</name>
<dbReference type="InterPro" id="IPR029033">
    <property type="entry name" value="His_PPase_superfam"/>
</dbReference>
<dbReference type="Gene3D" id="3.40.50.1240">
    <property type="entry name" value="Phosphoglycerate mutase-like"/>
    <property type="match status" value="1"/>
</dbReference>
<protein>
    <submittedName>
        <fullName evidence="1">Uncharacterized protein</fullName>
    </submittedName>
</protein>
<comment type="caution">
    <text evidence="1">The sequence shown here is derived from an EMBL/GenBank/DDBJ whole genome shotgun (WGS) entry which is preliminary data.</text>
</comment>
<sequence>MELILVRHGEVNISNISNSLKKILETKLLEKYEDTIKKLDNIGLSDSGKEQANLLGRWLQK</sequence>
<gene>
    <name evidence="1" type="ORF">S06H3_02529</name>
</gene>
<feature type="non-terminal residue" evidence="1">
    <location>
        <position position="61"/>
    </location>
</feature>